<reference evidence="1 2" key="2">
    <citation type="submission" date="2020-06" db="EMBL/GenBank/DDBJ databases">
        <title>Ramlibacter rhizophilus sp. nov., isolated from rhizosphere soil of national flower Mugunghwa from South Korea.</title>
        <authorList>
            <person name="Zheng-Fei Y."/>
            <person name="Huan T."/>
        </authorList>
    </citation>
    <scope>NUCLEOTIDE SEQUENCE [LARGE SCALE GENOMIC DNA]</scope>
    <source>
        <strain evidence="1 2">B156</strain>
    </source>
</reference>
<dbReference type="Proteomes" id="UP000552954">
    <property type="component" value="Unassembled WGS sequence"/>
</dbReference>
<dbReference type="AlphaFoldDB" id="A0A849KLY3"/>
<keyword evidence="2" id="KW-1185">Reference proteome</keyword>
<sequence length="114" mass="12570">MHIKEFSTRVVTFKLAAALEKYEMDLRALADTWLDAELCRRLQAEFGELRILGASLPRLSVAWVAVLVSRTRLLQALCSRTASAGAALHEHLLAVDGLRRRCLRSIGAQSVAPA</sequence>
<evidence type="ECO:0000313" key="1">
    <source>
        <dbReference type="EMBL" id="NNU44933.1"/>
    </source>
</evidence>
<protein>
    <submittedName>
        <fullName evidence="1">Uncharacterized protein</fullName>
    </submittedName>
</protein>
<dbReference type="EMBL" id="JABFCS010000001">
    <property type="protein sequence ID" value="NNU44933.1"/>
    <property type="molecule type" value="Genomic_DNA"/>
</dbReference>
<accession>A0A849KLY3</accession>
<name>A0A849KLY3_9BURK</name>
<dbReference type="RefSeq" id="WP_171562262.1">
    <property type="nucleotide sequence ID" value="NZ_JABFCS010000001.1"/>
</dbReference>
<gene>
    <name evidence="1" type="ORF">HK415_19890</name>
</gene>
<evidence type="ECO:0000313" key="2">
    <source>
        <dbReference type="Proteomes" id="UP000552954"/>
    </source>
</evidence>
<reference evidence="1 2" key="1">
    <citation type="submission" date="2020-05" db="EMBL/GenBank/DDBJ databases">
        <authorList>
            <person name="Khan S.A."/>
            <person name="Jeon C.O."/>
            <person name="Chun B.H."/>
        </authorList>
    </citation>
    <scope>NUCLEOTIDE SEQUENCE [LARGE SCALE GENOMIC DNA]</scope>
    <source>
        <strain evidence="1 2">B156</strain>
    </source>
</reference>
<organism evidence="1 2">
    <name type="scientific">Ramlibacter montanisoli</name>
    <dbReference type="NCBI Taxonomy" id="2732512"/>
    <lineage>
        <taxon>Bacteria</taxon>
        <taxon>Pseudomonadati</taxon>
        <taxon>Pseudomonadota</taxon>
        <taxon>Betaproteobacteria</taxon>
        <taxon>Burkholderiales</taxon>
        <taxon>Comamonadaceae</taxon>
        <taxon>Ramlibacter</taxon>
    </lineage>
</organism>
<comment type="caution">
    <text evidence="1">The sequence shown here is derived from an EMBL/GenBank/DDBJ whole genome shotgun (WGS) entry which is preliminary data.</text>
</comment>
<proteinExistence type="predicted"/>